<evidence type="ECO:0000313" key="1">
    <source>
        <dbReference type="EMBL" id="EDL81030.1"/>
    </source>
</evidence>
<protein>
    <submittedName>
        <fullName evidence="1">RCG31547</fullName>
    </submittedName>
</protein>
<reference evidence="2" key="1">
    <citation type="submission" date="2005-09" db="EMBL/GenBank/DDBJ databases">
        <authorList>
            <person name="Mural R.J."/>
            <person name="Li P.W."/>
            <person name="Adams M.D."/>
            <person name="Amanatides P.G."/>
            <person name="Baden-Tillson H."/>
            <person name="Barnstead M."/>
            <person name="Chin S.H."/>
            <person name="Dew I."/>
            <person name="Evans C.A."/>
            <person name="Ferriera S."/>
            <person name="Flanigan M."/>
            <person name="Fosler C."/>
            <person name="Glodek A."/>
            <person name="Gu Z."/>
            <person name="Holt R.A."/>
            <person name="Jennings D."/>
            <person name="Kraft C.L."/>
            <person name="Lu F."/>
            <person name="Nguyen T."/>
            <person name="Nusskern D.R."/>
            <person name="Pfannkoch C.M."/>
            <person name="Sitter C."/>
            <person name="Sutton G.G."/>
            <person name="Venter J.C."/>
            <person name="Wang Z."/>
            <person name="Woodage T."/>
            <person name="Zheng X.H."/>
            <person name="Zhong F."/>
        </authorList>
    </citation>
    <scope>NUCLEOTIDE SEQUENCE [LARGE SCALE GENOMIC DNA]</scope>
    <source>
        <strain>BN</strain>
        <strain evidence="2">Sprague-Dawley</strain>
    </source>
</reference>
<sequence>MSVELGAQPGSQEMLNELSVRLLLSRTRQLSQWSLGCRTQRRGPVPRCFSDLKSSEPCVCSDMAEEGLAGRAASSPLFLTALWPADH</sequence>
<gene>
    <name evidence="1" type="ORF">rCG_31547</name>
</gene>
<dbReference type="Proteomes" id="UP000234681">
    <property type="component" value="Chromosome 5"/>
</dbReference>
<evidence type="ECO:0000313" key="2">
    <source>
        <dbReference type="Proteomes" id="UP000234681"/>
    </source>
</evidence>
<accession>A6ITX9</accession>
<proteinExistence type="predicted"/>
<dbReference type="AlphaFoldDB" id="A6ITX9"/>
<name>A6ITX9_RAT</name>
<organism evidence="1 2">
    <name type="scientific">Rattus norvegicus</name>
    <name type="common">Rat</name>
    <dbReference type="NCBI Taxonomy" id="10116"/>
    <lineage>
        <taxon>Eukaryota</taxon>
        <taxon>Metazoa</taxon>
        <taxon>Chordata</taxon>
        <taxon>Craniata</taxon>
        <taxon>Vertebrata</taxon>
        <taxon>Euteleostomi</taxon>
        <taxon>Mammalia</taxon>
        <taxon>Eutheria</taxon>
        <taxon>Euarchontoglires</taxon>
        <taxon>Glires</taxon>
        <taxon>Rodentia</taxon>
        <taxon>Myomorpha</taxon>
        <taxon>Muroidea</taxon>
        <taxon>Muridae</taxon>
        <taxon>Murinae</taxon>
        <taxon>Rattus</taxon>
    </lineage>
</organism>
<dbReference type="EMBL" id="CH473968">
    <property type="protein sequence ID" value="EDL81030.1"/>
    <property type="molecule type" value="Genomic_DNA"/>
</dbReference>